<evidence type="ECO:0000256" key="1">
    <source>
        <dbReference type="ARBA" id="ARBA00009018"/>
    </source>
</evidence>
<evidence type="ECO:0000256" key="5">
    <source>
        <dbReference type="HAMAP-Rule" id="MF_00376"/>
    </source>
</evidence>
<sequence length="205" mass="23643">MSVVIGLTGSIATGKSTISQMFKEWKIPVVDADQIARDVVKPGEPAYEKIVEHFGEKVLYEDCSLNRKKLGEIVFQDQEEREKLNGFIHPEIRKEMLRQRDYFVNQGEQAVVLDIPLLFESQLFDYVDKVLVVYVDPETQLKRLTERDESSKEEALSRIQSQIPITEKRDQADAVVDNNASVERSKEQLIEILLNWGISNKYLQK</sequence>
<dbReference type="GO" id="GO:0004140">
    <property type="term" value="F:dephospho-CoA kinase activity"/>
    <property type="evidence" value="ECO:0007669"/>
    <property type="project" value="UniProtKB-UniRule"/>
</dbReference>
<dbReference type="InterPro" id="IPR027417">
    <property type="entry name" value="P-loop_NTPase"/>
</dbReference>
<dbReference type="InterPro" id="IPR001977">
    <property type="entry name" value="Depp_CoAkinase"/>
</dbReference>
<dbReference type="NCBIfam" id="TIGR00152">
    <property type="entry name" value="dephospho-CoA kinase"/>
    <property type="match status" value="1"/>
</dbReference>
<dbReference type="AlphaFoldDB" id="A0A4Y8IVM0"/>
<dbReference type="GO" id="GO:0005524">
    <property type="term" value="F:ATP binding"/>
    <property type="evidence" value="ECO:0007669"/>
    <property type="project" value="UniProtKB-UniRule"/>
</dbReference>
<comment type="subcellular location">
    <subcellularLocation>
        <location evidence="5">Cytoplasm</location>
    </subcellularLocation>
</comment>
<comment type="function">
    <text evidence="5">Catalyzes the phosphorylation of the 3'-hydroxyl group of dephosphocoenzyme A to form coenzyme A.</text>
</comment>
<dbReference type="Proteomes" id="UP000297975">
    <property type="component" value="Unassembled WGS sequence"/>
</dbReference>
<dbReference type="PANTHER" id="PTHR10695:SF46">
    <property type="entry name" value="BIFUNCTIONAL COENZYME A SYNTHASE-RELATED"/>
    <property type="match status" value="1"/>
</dbReference>
<reference evidence="7 8" key="1">
    <citation type="submission" date="2019-03" db="EMBL/GenBank/DDBJ databases">
        <authorList>
            <person name="He R.-H."/>
        </authorList>
    </citation>
    <scope>NUCLEOTIDE SEQUENCE [LARGE SCALE GENOMIC DNA]</scope>
    <source>
        <strain evidence="8">SH 714</strain>
    </source>
</reference>
<evidence type="ECO:0000313" key="7">
    <source>
        <dbReference type="EMBL" id="TFB24997.1"/>
    </source>
</evidence>
<dbReference type="EMBL" id="SOPW01000001">
    <property type="protein sequence ID" value="TFB24997.1"/>
    <property type="molecule type" value="Genomic_DNA"/>
</dbReference>
<comment type="caution">
    <text evidence="7">The sequence shown here is derived from an EMBL/GenBank/DDBJ whole genome shotgun (WGS) entry which is preliminary data.</text>
</comment>
<dbReference type="EC" id="2.7.1.24" evidence="5 6"/>
<keyword evidence="2 5" id="KW-0547">Nucleotide-binding</keyword>
<keyword evidence="5" id="KW-0963">Cytoplasm</keyword>
<dbReference type="Pfam" id="PF01121">
    <property type="entry name" value="CoaE"/>
    <property type="match status" value="1"/>
</dbReference>
<comment type="pathway">
    <text evidence="5">Cofactor biosynthesis; coenzyme A biosynthesis; CoA from (R)-pantothenate: step 5/5.</text>
</comment>
<comment type="catalytic activity">
    <reaction evidence="5">
        <text>3'-dephospho-CoA + ATP = ADP + CoA + H(+)</text>
        <dbReference type="Rhea" id="RHEA:18245"/>
        <dbReference type="ChEBI" id="CHEBI:15378"/>
        <dbReference type="ChEBI" id="CHEBI:30616"/>
        <dbReference type="ChEBI" id="CHEBI:57287"/>
        <dbReference type="ChEBI" id="CHEBI:57328"/>
        <dbReference type="ChEBI" id="CHEBI:456216"/>
        <dbReference type="EC" id="2.7.1.24"/>
    </reaction>
</comment>
<dbReference type="GO" id="GO:0015937">
    <property type="term" value="P:coenzyme A biosynthetic process"/>
    <property type="evidence" value="ECO:0007669"/>
    <property type="project" value="UniProtKB-UniRule"/>
</dbReference>
<comment type="similarity">
    <text evidence="1 5">Belongs to the CoaE family.</text>
</comment>
<dbReference type="CDD" id="cd02022">
    <property type="entry name" value="DPCK"/>
    <property type="match status" value="1"/>
</dbReference>
<gene>
    <name evidence="5" type="primary">coaE</name>
    <name evidence="7" type="ORF">E3U55_00990</name>
</gene>
<name>A0A4Y8IVM0_9BACI</name>
<evidence type="ECO:0000256" key="4">
    <source>
        <dbReference type="ARBA" id="ARBA00022993"/>
    </source>
</evidence>
<dbReference type="OrthoDB" id="9812943at2"/>
<keyword evidence="8" id="KW-1185">Reference proteome</keyword>
<organism evidence="7 8">
    <name type="scientific">Filobacillus milosensis</name>
    <dbReference type="NCBI Taxonomy" id="94137"/>
    <lineage>
        <taxon>Bacteria</taxon>
        <taxon>Bacillati</taxon>
        <taxon>Bacillota</taxon>
        <taxon>Bacilli</taxon>
        <taxon>Bacillales</taxon>
        <taxon>Bacillaceae</taxon>
        <taxon>Filobacillus</taxon>
    </lineage>
</organism>
<protein>
    <recommendedName>
        <fullName evidence="5 6">Dephospho-CoA kinase</fullName>
        <ecNumber evidence="5 6">2.7.1.24</ecNumber>
    </recommendedName>
    <alternativeName>
        <fullName evidence="5">Dephosphocoenzyme A kinase</fullName>
    </alternativeName>
</protein>
<dbReference type="SUPFAM" id="SSF52540">
    <property type="entry name" value="P-loop containing nucleoside triphosphate hydrolases"/>
    <property type="match status" value="1"/>
</dbReference>
<accession>A0A4Y8IVM0</accession>
<proteinExistence type="inferred from homology"/>
<dbReference type="FunFam" id="3.40.50.300:FF:000485">
    <property type="entry name" value="Dephospho-CoA kinase CAB5"/>
    <property type="match status" value="1"/>
</dbReference>
<evidence type="ECO:0000313" key="8">
    <source>
        <dbReference type="Proteomes" id="UP000297975"/>
    </source>
</evidence>
<dbReference type="RefSeq" id="WP_134338457.1">
    <property type="nucleotide sequence ID" value="NZ_SOPW01000001.1"/>
</dbReference>
<dbReference type="PROSITE" id="PS51219">
    <property type="entry name" value="DPCK"/>
    <property type="match status" value="1"/>
</dbReference>
<dbReference type="PANTHER" id="PTHR10695">
    <property type="entry name" value="DEPHOSPHO-COA KINASE-RELATED"/>
    <property type="match status" value="1"/>
</dbReference>
<dbReference type="Gene3D" id="3.40.50.300">
    <property type="entry name" value="P-loop containing nucleotide triphosphate hydrolases"/>
    <property type="match status" value="1"/>
</dbReference>
<evidence type="ECO:0000256" key="3">
    <source>
        <dbReference type="ARBA" id="ARBA00022840"/>
    </source>
</evidence>
<keyword evidence="5 7" id="KW-0808">Transferase</keyword>
<keyword evidence="4 5" id="KW-0173">Coenzyme A biosynthesis</keyword>
<dbReference type="GO" id="GO:0005737">
    <property type="term" value="C:cytoplasm"/>
    <property type="evidence" value="ECO:0007669"/>
    <property type="project" value="UniProtKB-SubCell"/>
</dbReference>
<feature type="binding site" evidence="5">
    <location>
        <begin position="12"/>
        <end position="17"/>
    </location>
    <ligand>
        <name>ATP</name>
        <dbReference type="ChEBI" id="CHEBI:30616"/>
    </ligand>
</feature>
<keyword evidence="3 5" id="KW-0067">ATP-binding</keyword>
<dbReference type="UniPathway" id="UPA00241">
    <property type="reaction ID" value="UER00356"/>
</dbReference>
<keyword evidence="5 7" id="KW-0418">Kinase</keyword>
<evidence type="ECO:0000256" key="2">
    <source>
        <dbReference type="ARBA" id="ARBA00022741"/>
    </source>
</evidence>
<evidence type="ECO:0000256" key="6">
    <source>
        <dbReference type="NCBIfam" id="TIGR00152"/>
    </source>
</evidence>
<dbReference type="HAMAP" id="MF_00376">
    <property type="entry name" value="Dephospho_CoA_kinase"/>
    <property type="match status" value="1"/>
</dbReference>